<organism evidence="1 2">
    <name type="scientific">Candidatus Falkowbacteria bacterium RIFOXYC2_FULL_36_12</name>
    <dbReference type="NCBI Taxonomy" id="1798002"/>
    <lineage>
        <taxon>Bacteria</taxon>
        <taxon>Candidatus Falkowiibacteriota</taxon>
    </lineage>
</organism>
<comment type="caution">
    <text evidence="1">The sequence shown here is derived from an EMBL/GenBank/DDBJ whole genome shotgun (WGS) entry which is preliminary data.</text>
</comment>
<evidence type="ECO:0000313" key="1">
    <source>
        <dbReference type="EMBL" id="OGF32228.1"/>
    </source>
</evidence>
<dbReference type="STRING" id="1798002.A2478_02795"/>
<dbReference type="Proteomes" id="UP000179001">
    <property type="component" value="Unassembled WGS sequence"/>
</dbReference>
<gene>
    <name evidence="1" type="ORF">A2478_02795</name>
</gene>
<accession>A0A1F5SZW1</accession>
<name>A0A1F5SZW1_9BACT</name>
<reference evidence="1 2" key="1">
    <citation type="journal article" date="2016" name="Nat. Commun.">
        <title>Thousands of microbial genomes shed light on interconnected biogeochemical processes in an aquifer system.</title>
        <authorList>
            <person name="Anantharaman K."/>
            <person name="Brown C.T."/>
            <person name="Hug L.A."/>
            <person name="Sharon I."/>
            <person name="Castelle C.J."/>
            <person name="Probst A.J."/>
            <person name="Thomas B.C."/>
            <person name="Singh A."/>
            <person name="Wilkins M.J."/>
            <person name="Karaoz U."/>
            <person name="Brodie E.L."/>
            <person name="Williams K.H."/>
            <person name="Hubbard S.S."/>
            <person name="Banfield J.F."/>
        </authorList>
    </citation>
    <scope>NUCLEOTIDE SEQUENCE [LARGE SCALE GENOMIC DNA]</scope>
</reference>
<dbReference type="AlphaFoldDB" id="A0A1F5SZW1"/>
<proteinExistence type="predicted"/>
<sequence length="347" mass="41349">MKFVDEFLIQYIENKQLTHSPVVVQKLFEQKIEQFEPNERKTAIEYLQQKIQDLETAMYGLQEIKKLNSEEKVDWRQVFQKYDLTEEDIRDELTGVLEEYLEKKGFSDYEQILNLYQQVPETIRNNNIRQKILEKILGLHLSYSSSQRKNFLRQILKNFPDVLVLSASKVCKLDWHSEEKYALFQQFIDNESAREALAEFELSDFLELRRNKILDELFALYYEYNPIMIICQADGFTAQIDSIRGEPFDELLQKLLADKPSDVLKFLLKVDLPDEQKVEIYSRFMTENDCDLLHNTELLKYLGSSRIKYYKQITDLFPDKAKQILVTVLHEQDCKTIQECWVKLQNY</sequence>
<evidence type="ECO:0000313" key="2">
    <source>
        <dbReference type="Proteomes" id="UP000179001"/>
    </source>
</evidence>
<dbReference type="EMBL" id="MFGJ01000006">
    <property type="protein sequence ID" value="OGF32228.1"/>
    <property type="molecule type" value="Genomic_DNA"/>
</dbReference>
<protein>
    <submittedName>
        <fullName evidence="1">Uncharacterized protein</fullName>
    </submittedName>
</protein>